<dbReference type="SUPFAM" id="SSF51735">
    <property type="entry name" value="NAD(P)-binding Rossmann-fold domains"/>
    <property type="match status" value="1"/>
</dbReference>
<dbReference type="Pfam" id="PF00107">
    <property type="entry name" value="ADH_zinc_N"/>
    <property type="match status" value="1"/>
</dbReference>
<dbReference type="OrthoDB" id="809632at2759"/>
<evidence type="ECO:0000259" key="2">
    <source>
        <dbReference type="Pfam" id="PF00107"/>
    </source>
</evidence>
<keyword evidence="5" id="KW-1185">Reference proteome</keyword>
<gene>
    <name evidence="4" type="ORF">BCR43DRAFT_444453</name>
</gene>
<proteinExistence type="predicted"/>
<evidence type="ECO:0008006" key="6">
    <source>
        <dbReference type="Google" id="ProtNLM"/>
    </source>
</evidence>
<keyword evidence="1" id="KW-0560">Oxidoreductase</keyword>
<comment type="caution">
    <text evidence="4">The sequence shown here is derived from an EMBL/GenBank/DDBJ whole genome shotgun (WGS) entry which is preliminary data.</text>
</comment>
<dbReference type="InterPro" id="IPR011032">
    <property type="entry name" value="GroES-like_sf"/>
</dbReference>
<dbReference type="FunCoup" id="A0A1X2H5I2">
    <property type="interactions" value="90"/>
</dbReference>
<protein>
    <recommendedName>
        <fullName evidence="6">Enoyl reductase (ER) domain-containing protein</fullName>
    </recommendedName>
</protein>
<dbReference type="Pfam" id="PF16884">
    <property type="entry name" value="ADH_N_2"/>
    <property type="match status" value="1"/>
</dbReference>
<feature type="domain" description="Oxidoreductase N-terminal" evidence="3">
    <location>
        <begin position="33"/>
        <end position="112"/>
    </location>
</feature>
<evidence type="ECO:0000256" key="1">
    <source>
        <dbReference type="ARBA" id="ARBA00023002"/>
    </source>
</evidence>
<dbReference type="Gene3D" id="3.40.50.720">
    <property type="entry name" value="NAD(P)-binding Rossmann-like Domain"/>
    <property type="match status" value="1"/>
</dbReference>
<dbReference type="EMBL" id="MCGN01000009">
    <property type="protein sequence ID" value="ORY93641.1"/>
    <property type="molecule type" value="Genomic_DNA"/>
</dbReference>
<dbReference type="InterPro" id="IPR013149">
    <property type="entry name" value="ADH-like_C"/>
</dbReference>
<organism evidence="4 5">
    <name type="scientific">Syncephalastrum racemosum</name>
    <name type="common">Filamentous fungus</name>
    <dbReference type="NCBI Taxonomy" id="13706"/>
    <lineage>
        <taxon>Eukaryota</taxon>
        <taxon>Fungi</taxon>
        <taxon>Fungi incertae sedis</taxon>
        <taxon>Mucoromycota</taxon>
        <taxon>Mucoromycotina</taxon>
        <taxon>Mucoromycetes</taxon>
        <taxon>Mucorales</taxon>
        <taxon>Syncephalastraceae</taxon>
        <taxon>Syncephalastrum</taxon>
    </lineage>
</organism>
<feature type="domain" description="Alcohol dehydrogenase-like C-terminal" evidence="2">
    <location>
        <begin position="167"/>
        <end position="290"/>
    </location>
</feature>
<dbReference type="OMA" id="MISDYNT"/>
<evidence type="ECO:0000313" key="4">
    <source>
        <dbReference type="EMBL" id="ORY93641.1"/>
    </source>
</evidence>
<dbReference type="CDD" id="cd05288">
    <property type="entry name" value="PGDH"/>
    <property type="match status" value="1"/>
</dbReference>
<dbReference type="PANTHER" id="PTHR43205:SF7">
    <property type="entry name" value="PROSTAGLANDIN REDUCTASE 1"/>
    <property type="match status" value="1"/>
</dbReference>
<dbReference type="InParanoid" id="A0A1X2H5I2"/>
<sequence>MQNKQVIYSKVPSEYLPVAGEHVTVEAREIKDSLDEGEVLVKTVLIGVDSWLRSRMRNPSIASYSSAFQLDEPLQGSIIGVVEASKNDRLTKGDVVHSGSGRFEQYSRLTAEQAKGLTVCHPSKGVSLTHYLGALDISGFTAYVGLLKYGKPKKGETLFVSAASGSVGQLVCQIGKLLGLRVVGTASSDEKLNYLRQTVDGVINYKTENVDARLSELCPDGIDIYYDNVGGHMLDHALTHANSFCRVIACGVLSEGNHEGIYNYRALISKRVTIHGFIVSDSMDMKDAFERDVTEWLQQGKIQYRETVIDGIDQVPTVLVDVLRGRVFGKAIVQVAQV</sequence>
<dbReference type="Proteomes" id="UP000242180">
    <property type="component" value="Unassembled WGS sequence"/>
</dbReference>
<evidence type="ECO:0000313" key="5">
    <source>
        <dbReference type="Proteomes" id="UP000242180"/>
    </source>
</evidence>
<dbReference type="InterPro" id="IPR041694">
    <property type="entry name" value="ADH_N_2"/>
</dbReference>
<dbReference type="AlphaFoldDB" id="A0A1X2H5I2"/>
<dbReference type="FunFam" id="3.40.50.720:FF:000121">
    <property type="entry name" value="Prostaglandin reductase 2"/>
    <property type="match status" value="1"/>
</dbReference>
<accession>A0A1X2H5I2</accession>
<evidence type="ECO:0000259" key="3">
    <source>
        <dbReference type="Pfam" id="PF16884"/>
    </source>
</evidence>
<dbReference type="InterPro" id="IPR036291">
    <property type="entry name" value="NAD(P)-bd_dom_sf"/>
</dbReference>
<dbReference type="Gene3D" id="3.90.180.10">
    <property type="entry name" value="Medium-chain alcohol dehydrogenases, catalytic domain"/>
    <property type="match status" value="1"/>
</dbReference>
<dbReference type="GO" id="GO:0016628">
    <property type="term" value="F:oxidoreductase activity, acting on the CH-CH group of donors, NAD or NADP as acceptor"/>
    <property type="evidence" value="ECO:0007669"/>
    <property type="project" value="InterPro"/>
</dbReference>
<reference evidence="4 5" key="1">
    <citation type="submission" date="2016-07" db="EMBL/GenBank/DDBJ databases">
        <title>Pervasive Adenine N6-methylation of Active Genes in Fungi.</title>
        <authorList>
            <consortium name="DOE Joint Genome Institute"/>
            <person name="Mondo S.J."/>
            <person name="Dannebaum R.O."/>
            <person name="Kuo R.C."/>
            <person name="Labutti K."/>
            <person name="Haridas S."/>
            <person name="Kuo A."/>
            <person name="Salamov A."/>
            <person name="Ahrendt S.R."/>
            <person name="Lipzen A."/>
            <person name="Sullivan W."/>
            <person name="Andreopoulos W.B."/>
            <person name="Clum A."/>
            <person name="Lindquist E."/>
            <person name="Daum C."/>
            <person name="Ramamoorthy G.K."/>
            <person name="Gryganskyi A."/>
            <person name="Culley D."/>
            <person name="Magnuson J.K."/>
            <person name="James T.Y."/>
            <person name="O'Malley M.A."/>
            <person name="Stajich J.E."/>
            <person name="Spatafora J.W."/>
            <person name="Visel A."/>
            <person name="Grigoriev I.V."/>
        </authorList>
    </citation>
    <scope>NUCLEOTIDE SEQUENCE [LARGE SCALE GENOMIC DNA]</scope>
    <source>
        <strain evidence="4 5">NRRL 2496</strain>
    </source>
</reference>
<dbReference type="SUPFAM" id="SSF50129">
    <property type="entry name" value="GroES-like"/>
    <property type="match status" value="1"/>
</dbReference>
<name>A0A1X2H5I2_SYNRA</name>
<dbReference type="InterPro" id="IPR045010">
    <property type="entry name" value="MDR_fam"/>
</dbReference>
<dbReference type="PANTHER" id="PTHR43205">
    <property type="entry name" value="PROSTAGLANDIN REDUCTASE"/>
    <property type="match status" value="1"/>
</dbReference>